<dbReference type="Pfam" id="PF02604">
    <property type="entry name" value="PhdYeFM_antitox"/>
    <property type="match status" value="1"/>
</dbReference>
<dbReference type="SUPFAM" id="SSF143120">
    <property type="entry name" value="YefM-like"/>
    <property type="match status" value="1"/>
</dbReference>
<dbReference type="InterPro" id="IPR006442">
    <property type="entry name" value="Antitoxin_Phd/YefM"/>
</dbReference>
<organism evidence="3 4">
    <name type="scientific">Coleofasciculus chthonoplastes PCC 7420</name>
    <dbReference type="NCBI Taxonomy" id="118168"/>
    <lineage>
        <taxon>Bacteria</taxon>
        <taxon>Bacillati</taxon>
        <taxon>Cyanobacteriota</taxon>
        <taxon>Cyanophyceae</taxon>
        <taxon>Coleofasciculales</taxon>
        <taxon>Coleofasciculaceae</taxon>
        <taxon>Coleofasciculus</taxon>
    </lineage>
</organism>
<dbReference type="EMBL" id="DS989883">
    <property type="protein sequence ID" value="EDX70700.1"/>
    <property type="molecule type" value="Genomic_DNA"/>
</dbReference>
<evidence type="ECO:0000256" key="1">
    <source>
        <dbReference type="ARBA" id="ARBA00009981"/>
    </source>
</evidence>
<sequence>MSRAINATEVGNHIGELIQQVVEQQQPLIIESEGKPQVVMLSIAEYERLLSANRVEVGQTPLGRKLWQIRQQILATGEPLLDWDEVNREVAERRGENSQNI</sequence>
<dbReference type="HOGENOM" id="CLU_2286704_0_0_3"/>
<protein>
    <recommendedName>
        <fullName evidence="2">Antitoxin</fullName>
    </recommendedName>
</protein>
<proteinExistence type="inferred from homology"/>
<dbReference type="RefSeq" id="WP_006106445.1">
    <property type="nucleotide sequence ID" value="NZ_DS989883.1"/>
</dbReference>
<evidence type="ECO:0000313" key="3">
    <source>
        <dbReference type="EMBL" id="EDX70700.1"/>
    </source>
</evidence>
<comment type="similarity">
    <text evidence="1 2">Belongs to the phD/YefM antitoxin family.</text>
</comment>
<comment type="function">
    <text evidence="2">Antitoxin component of a type II toxin-antitoxin (TA) system.</text>
</comment>
<dbReference type="NCBIfam" id="TIGR01552">
    <property type="entry name" value="phd_fam"/>
    <property type="match status" value="1"/>
</dbReference>
<gene>
    <name evidence="3" type="ORF">MC7420_8128</name>
</gene>
<dbReference type="OrthoDB" id="467142at2"/>
<evidence type="ECO:0000256" key="2">
    <source>
        <dbReference type="RuleBase" id="RU362080"/>
    </source>
</evidence>
<evidence type="ECO:0000313" key="4">
    <source>
        <dbReference type="Proteomes" id="UP000003835"/>
    </source>
</evidence>
<dbReference type="InterPro" id="IPR036165">
    <property type="entry name" value="YefM-like_sf"/>
</dbReference>
<accession>B4W519</accession>
<keyword evidence="4" id="KW-1185">Reference proteome</keyword>
<name>B4W519_9CYAN</name>
<dbReference type="AlphaFoldDB" id="B4W519"/>
<dbReference type="Proteomes" id="UP000003835">
    <property type="component" value="Unassembled WGS sequence"/>
</dbReference>
<reference evidence="3 4" key="1">
    <citation type="submission" date="2008-07" db="EMBL/GenBank/DDBJ databases">
        <authorList>
            <person name="Tandeau de Marsac N."/>
            <person name="Ferriera S."/>
            <person name="Johnson J."/>
            <person name="Kravitz S."/>
            <person name="Beeson K."/>
            <person name="Sutton G."/>
            <person name="Rogers Y.-H."/>
            <person name="Friedman R."/>
            <person name="Frazier M."/>
            <person name="Venter J.C."/>
        </authorList>
    </citation>
    <scope>NUCLEOTIDE SEQUENCE [LARGE SCALE GENOMIC DNA]</scope>
    <source>
        <strain evidence="3 4">PCC 7420</strain>
    </source>
</reference>
<dbReference type="Gene3D" id="3.40.1620.10">
    <property type="entry name" value="YefM-like domain"/>
    <property type="match status" value="1"/>
</dbReference>